<dbReference type="RefSeq" id="XP_070882163.1">
    <property type="nucleotide sequence ID" value="XM_071033758.1"/>
</dbReference>
<organism evidence="3 4">
    <name type="scientific">Aspergillus lucknowensis</name>
    <dbReference type="NCBI Taxonomy" id="176173"/>
    <lineage>
        <taxon>Eukaryota</taxon>
        <taxon>Fungi</taxon>
        <taxon>Dikarya</taxon>
        <taxon>Ascomycota</taxon>
        <taxon>Pezizomycotina</taxon>
        <taxon>Eurotiomycetes</taxon>
        <taxon>Eurotiomycetidae</taxon>
        <taxon>Eurotiales</taxon>
        <taxon>Aspergillaceae</taxon>
        <taxon>Aspergillus</taxon>
        <taxon>Aspergillus subgen. Nidulantes</taxon>
    </lineage>
</organism>
<feature type="region of interest" description="Disordered" evidence="1">
    <location>
        <begin position="290"/>
        <end position="335"/>
    </location>
</feature>
<name>A0ABR4LF56_9EURO</name>
<protein>
    <recommendedName>
        <fullName evidence="2">HNH nuclease domain-containing protein</fullName>
    </recommendedName>
</protein>
<dbReference type="GeneID" id="98148830"/>
<dbReference type="InterPro" id="IPR003615">
    <property type="entry name" value="HNH_nuc"/>
</dbReference>
<evidence type="ECO:0000313" key="3">
    <source>
        <dbReference type="EMBL" id="KAL2863184.1"/>
    </source>
</evidence>
<evidence type="ECO:0000259" key="2">
    <source>
        <dbReference type="Pfam" id="PF13391"/>
    </source>
</evidence>
<dbReference type="Pfam" id="PF13391">
    <property type="entry name" value="HNH_2"/>
    <property type="match status" value="1"/>
</dbReference>
<dbReference type="Proteomes" id="UP001610432">
    <property type="component" value="Unassembled WGS sequence"/>
</dbReference>
<comment type="caution">
    <text evidence="3">The sequence shown here is derived from an EMBL/GenBank/DDBJ whole genome shotgun (WGS) entry which is preliminary data.</text>
</comment>
<gene>
    <name evidence="3" type="ORF">BJX67DRAFT_384929</name>
</gene>
<proteinExistence type="predicted"/>
<feature type="domain" description="HNH nuclease" evidence="2">
    <location>
        <begin position="113"/>
        <end position="199"/>
    </location>
</feature>
<dbReference type="EMBL" id="JBFXLQ010000055">
    <property type="protein sequence ID" value="KAL2863184.1"/>
    <property type="molecule type" value="Genomic_DNA"/>
</dbReference>
<keyword evidence="4" id="KW-1185">Reference proteome</keyword>
<accession>A0ABR4LF56</accession>
<evidence type="ECO:0000256" key="1">
    <source>
        <dbReference type="SAM" id="MobiDB-lite"/>
    </source>
</evidence>
<feature type="compositionally biased region" description="Basic and acidic residues" evidence="1">
    <location>
        <begin position="290"/>
        <end position="307"/>
    </location>
</feature>
<evidence type="ECO:0000313" key="4">
    <source>
        <dbReference type="Proteomes" id="UP001610432"/>
    </source>
</evidence>
<feature type="compositionally biased region" description="Acidic residues" evidence="1">
    <location>
        <begin position="308"/>
        <end position="324"/>
    </location>
</feature>
<sequence>MNIGPGFVEPERDPLIRDIVDNSGIFKQPFNPAGRAFFRLADIEKLHDLVKAAKNYPSTVVDLLNSQKPKEILQKWLHDSTTLESYHAQHGAYGLDDIATTRALCKIRDLSACTVTKADITNGPHLDANTIQTAHILPPVVSRYHAEHDFWNYLRRFFTDARVDRWYRATRDTDTLSTSNLITLSRVAHAYWRDCRFALRPLPMERRDSDTLRAEFSWLPCGNSEPRSITGKQLGWGLFNYRNGDVVRTGDVVEFWSTCVWSKGVELPCWDILEMRWYLSMMSAMCDDKGDVGDVKKEEGDGKKEEDGKNDDETETESESEGEDWQFIGVDDWYY</sequence>
<reference evidence="3 4" key="1">
    <citation type="submission" date="2024-07" db="EMBL/GenBank/DDBJ databases">
        <title>Section-level genome sequencing and comparative genomics of Aspergillus sections Usti and Cavernicolus.</title>
        <authorList>
            <consortium name="Lawrence Berkeley National Laboratory"/>
            <person name="Nybo J.L."/>
            <person name="Vesth T.C."/>
            <person name="Theobald S."/>
            <person name="Frisvad J.C."/>
            <person name="Larsen T.O."/>
            <person name="Kjaerboelling I."/>
            <person name="Rothschild-Mancinelli K."/>
            <person name="Lyhne E.K."/>
            <person name="Kogle M.E."/>
            <person name="Barry K."/>
            <person name="Clum A."/>
            <person name="Na H."/>
            <person name="Ledsgaard L."/>
            <person name="Lin J."/>
            <person name="Lipzen A."/>
            <person name="Kuo A."/>
            <person name="Riley R."/>
            <person name="Mondo S."/>
            <person name="Labutti K."/>
            <person name="Haridas S."/>
            <person name="Pangalinan J."/>
            <person name="Salamov A.A."/>
            <person name="Simmons B.A."/>
            <person name="Magnuson J.K."/>
            <person name="Chen J."/>
            <person name="Drula E."/>
            <person name="Henrissat B."/>
            <person name="Wiebenga A."/>
            <person name="Lubbers R.J."/>
            <person name="Gomes A.C."/>
            <person name="Macurrencykelacurrency M.R."/>
            <person name="Stajich J."/>
            <person name="Grigoriev I.V."/>
            <person name="Mortensen U.H."/>
            <person name="De Vries R.P."/>
            <person name="Baker S.E."/>
            <person name="Andersen M.R."/>
        </authorList>
    </citation>
    <scope>NUCLEOTIDE SEQUENCE [LARGE SCALE GENOMIC DNA]</scope>
    <source>
        <strain evidence="3 4">CBS 449.75</strain>
    </source>
</reference>